<dbReference type="EMBL" id="JBHSBN010000014">
    <property type="protein sequence ID" value="MFC4108244.1"/>
    <property type="molecule type" value="Genomic_DNA"/>
</dbReference>
<dbReference type="InterPro" id="IPR016161">
    <property type="entry name" value="Ald_DH/histidinol_DH"/>
</dbReference>
<name>A0ABV8KQ72_9ACTN</name>
<proteinExistence type="inferred from homology"/>
<dbReference type="InterPro" id="IPR016163">
    <property type="entry name" value="Ald_DH_C"/>
</dbReference>
<evidence type="ECO:0000313" key="6">
    <source>
        <dbReference type="Proteomes" id="UP001595868"/>
    </source>
</evidence>
<dbReference type="InterPro" id="IPR015590">
    <property type="entry name" value="Aldehyde_DH_dom"/>
</dbReference>
<evidence type="ECO:0000259" key="4">
    <source>
        <dbReference type="Pfam" id="PF00171"/>
    </source>
</evidence>
<gene>
    <name evidence="5" type="ORF">ACFOX0_20210</name>
</gene>
<dbReference type="SUPFAM" id="SSF53720">
    <property type="entry name" value="ALDH-like"/>
    <property type="match status" value="1"/>
</dbReference>
<dbReference type="InterPro" id="IPR029510">
    <property type="entry name" value="Ald_DH_CS_GLU"/>
</dbReference>
<comment type="caution">
    <text evidence="5">The sequence shown here is derived from an EMBL/GenBank/DDBJ whole genome shotgun (WGS) entry which is preliminary data.</text>
</comment>
<dbReference type="Gene3D" id="3.40.605.10">
    <property type="entry name" value="Aldehyde Dehydrogenase, Chain A, domain 1"/>
    <property type="match status" value="1"/>
</dbReference>
<dbReference type="PROSITE" id="PS00687">
    <property type="entry name" value="ALDEHYDE_DEHYDR_GLU"/>
    <property type="match status" value="1"/>
</dbReference>
<protein>
    <submittedName>
        <fullName evidence="5">Aldehyde dehydrogenase family protein</fullName>
    </submittedName>
</protein>
<feature type="domain" description="Aldehyde dehydrogenase" evidence="4">
    <location>
        <begin position="24"/>
        <end position="479"/>
    </location>
</feature>
<dbReference type="InterPro" id="IPR016162">
    <property type="entry name" value="Ald_DH_N"/>
</dbReference>
<accession>A0ABV8KQ72</accession>
<reference evidence="6" key="1">
    <citation type="journal article" date="2019" name="Int. J. Syst. Evol. Microbiol.">
        <title>The Global Catalogue of Microorganisms (GCM) 10K type strain sequencing project: providing services to taxonomists for standard genome sequencing and annotation.</title>
        <authorList>
            <consortium name="The Broad Institute Genomics Platform"/>
            <consortium name="The Broad Institute Genome Sequencing Center for Infectious Disease"/>
            <person name="Wu L."/>
            <person name="Ma J."/>
        </authorList>
    </citation>
    <scope>NUCLEOTIDE SEQUENCE [LARGE SCALE GENOMIC DNA]</scope>
    <source>
        <strain evidence="6">2902at01</strain>
    </source>
</reference>
<comment type="similarity">
    <text evidence="3">Belongs to the aldehyde dehydrogenase family.</text>
</comment>
<organism evidence="5 6">
    <name type="scientific">Micromonospora zhanjiangensis</name>
    <dbReference type="NCBI Taxonomy" id="1522057"/>
    <lineage>
        <taxon>Bacteria</taxon>
        <taxon>Bacillati</taxon>
        <taxon>Actinomycetota</taxon>
        <taxon>Actinomycetes</taxon>
        <taxon>Micromonosporales</taxon>
        <taxon>Micromonosporaceae</taxon>
        <taxon>Micromonospora</taxon>
    </lineage>
</organism>
<evidence type="ECO:0000313" key="5">
    <source>
        <dbReference type="EMBL" id="MFC4108244.1"/>
    </source>
</evidence>
<feature type="active site" evidence="2">
    <location>
        <position position="250"/>
    </location>
</feature>
<dbReference type="PANTHER" id="PTHR11699">
    <property type="entry name" value="ALDEHYDE DEHYDROGENASE-RELATED"/>
    <property type="match status" value="1"/>
</dbReference>
<sequence length="495" mass="52692">MSQLVSTDRAAVVVAGKPVASQFQPVHNPARTDEVVGEVAVGTAAHVERAVAAAADAFPGWSATPATRRAELLLAAADDLADHVDELATLLTREQGKVRWESMIDVGGAAKILRYYTGLADRLAADEVFRRDDRGTVHLGRRPVGVTGIIVPWNSPVYLAFLGLAPALLAGNTVVVKPSEYAPLALGRVLDVLAAHLPPGVVNTVPGGAEAGSALVAHPRVRKVFFTGSTATGQQVMRGAAGNLKNLSLELGGNDPAIVLPSARVDDRLVDELVRAVFTLSGQICFDVKRIYVHRSRYADFVERYLDAVDRIVVGDGLDPASTIGPVNNRPQFERVRDLIERTRAAGATVRTVGRKLDPEGWDRGLFLLPSVVTDVEPGAEIVGCEQFGPVVPVLPYDTDEQVVAYANDTEFGLSASVWGEDREHALSVARRLECGSVFLNVHRLGASDMTMPFGGFKGSGIGRGHGMYSLDACTELQVIADYVDVSGFPGPPPS</sequence>
<keyword evidence="6" id="KW-1185">Reference proteome</keyword>
<keyword evidence="1 3" id="KW-0560">Oxidoreductase</keyword>
<dbReference type="RefSeq" id="WP_377548223.1">
    <property type="nucleotide sequence ID" value="NZ_JBHSBN010000014.1"/>
</dbReference>
<evidence type="ECO:0000256" key="3">
    <source>
        <dbReference type="RuleBase" id="RU003345"/>
    </source>
</evidence>
<dbReference type="Pfam" id="PF00171">
    <property type="entry name" value="Aldedh"/>
    <property type="match status" value="1"/>
</dbReference>
<dbReference type="Proteomes" id="UP001595868">
    <property type="component" value="Unassembled WGS sequence"/>
</dbReference>
<dbReference type="Gene3D" id="3.40.309.10">
    <property type="entry name" value="Aldehyde Dehydrogenase, Chain A, domain 2"/>
    <property type="match status" value="1"/>
</dbReference>
<evidence type="ECO:0000256" key="2">
    <source>
        <dbReference type="PROSITE-ProRule" id="PRU10007"/>
    </source>
</evidence>
<evidence type="ECO:0000256" key="1">
    <source>
        <dbReference type="ARBA" id="ARBA00023002"/>
    </source>
</evidence>